<dbReference type="AlphaFoldDB" id="A0A2N0PZK8"/>
<evidence type="ECO:0008006" key="4">
    <source>
        <dbReference type="Google" id="ProtNLM"/>
    </source>
</evidence>
<dbReference type="VEuPathDB" id="FungiDB:FUN_008035"/>
<accession>A0A2N0PZK8</accession>
<dbReference type="PRINTS" id="PR00301">
    <property type="entry name" value="HEATSHOCK70"/>
</dbReference>
<reference evidence="2 3" key="1">
    <citation type="submission" date="2016-04" db="EMBL/GenBank/DDBJ databases">
        <title>Genome analyses suggest a sexual origin of heterokaryosis in a supposedly ancient asexual fungus.</title>
        <authorList>
            <person name="Ropars J."/>
            <person name="Sedzielewska K."/>
            <person name="Noel J."/>
            <person name="Charron P."/>
            <person name="Farinelli L."/>
            <person name="Marton T."/>
            <person name="Kruger M."/>
            <person name="Pelin A."/>
            <person name="Brachmann A."/>
            <person name="Corradi N."/>
        </authorList>
    </citation>
    <scope>NUCLEOTIDE SEQUENCE [LARGE SCALE GENOMIC DNA]</scope>
    <source>
        <strain evidence="2 3">A5</strain>
    </source>
</reference>
<dbReference type="InterPro" id="IPR043129">
    <property type="entry name" value="ATPase_NBD"/>
</dbReference>
<name>A0A2N0PZK8_9GLOM</name>
<dbReference type="PANTHER" id="PTHR14187">
    <property type="entry name" value="ALPHA KINASE/ELONGATION FACTOR 2 KINASE"/>
    <property type="match status" value="1"/>
</dbReference>
<dbReference type="CDD" id="cd10229">
    <property type="entry name" value="ASKHA_NBD_HSP70_HSPA12"/>
    <property type="match status" value="1"/>
</dbReference>
<sequence>MYKSNDYRVVIGIDFGTTYSGFAYAHKKNPSDITVHIDWQEYTGRFKTPTALSYDVEYQNVQSWGFPALSKRPKRKKESERKPVELFKLHLGKMKDKPALPEGFDYKKAITDYFRELGKVIKKSIAEKWEINFFTQTLIVLTIPAEFDDKAMTIMRECVHSAGLLRDRYSRNLKFTTEPEAAAVHCMKSLIEHNLPIGASFMVVDCGGGTVDLTTRQLLDGERLSEITVRNGDYCGGSYVDQEFLRFLERRVGANAIRLVKDNHYGQLQFMVQEFVRMVKMKFTGDPSEFETFELELDEMCPILKQYCRGDYLSHMEDVEWTVKLRFKDVRAMFDPIIDKILKLIHEQLRMNINCSALILVGGFSESKYLQSRIKKEFSSKVKLISIPPQPVTSIIKGAVQYGLREEVVFSRVLKWTYGTDITRKWRQGDPLNRRRPDDRIVVFEKLAERGKQMPVDAKVTRTFHPYHPQQDKMGLDLFVTTQESTKFCDEPTSKLLGNFSVELPSNGDRSILYEMIFGAVEIEVNARNSILGEFEPKRYDLDL</sequence>
<dbReference type="SUPFAM" id="SSF53067">
    <property type="entry name" value="Actin-like ATPase domain"/>
    <property type="match status" value="2"/>
</dbReference>
<dbReference type="Proteomes" id="UP000684084">
    <property type="component" value="Unassembled WGS sequence"/>
</dbReference>
<dbReference type="VEuPathDB" id="FungiDB:RhiirFUN_008415"/>
<dbReference type="EMBL" id="LLXJ01000262">
    <property type="protein sequence ID" value="PKC12215.1"/>
    <property type="molecule type" value="Genomic_DNA"/>
</dbReference>
<dbReference type="EMBL" id="CAGKOT010000044">
    <property type="protein sequence ID" value="CAB5381292.1"/>
    <property type="molecule type" value="Genomic_DNA"/>
</dbReference>
<dbReference type="Gene3D" id="3.90.640.10">
    <property type="entry name" value="Actin, Chain A, domain 4"/>
    <property type="match status" value="1"/>
</dbReference>
<dbReference type="OrthoDB" id="2963168at2759"/>
<dbReference type="Gene3D" id="3.30.420.40">
    <property type="match status" value="2"/>
</dbReference>
<dbReference type="Proteomes" id="UP000232722">
    <property type="component" value="Unassembled WGS sequence"/>
</dbReference>
<dbReference type="VEuPathDB" id="FungiDB:RhiirA1_507589"/>
<reference evidence="1" key="3">
    <citation type="submission" date="2020-05" db="EMBL/GenBank/DDBJ databases">
        <authorList>
            <person name="Rincon C."/>
            <person name="Sanders R I."/>
            <person name="Robbins C."/>
            <person name="Chaturvedi A."/>
        </authorList>
    </citation>
    <scope>NUCLEOTIDE SEQUENCE</scope>
    <source>
        <strain evidence="1">CHB12</strain>
    </source>
</reference>
<gene>
    <name evidence="1" type="ORF">CHRIB12_LOCUS17436</name>
    <name evidence="2" type="ORF">RhiirA5_464719</name>
</gene>
<reference evidence="2 3" key="2">
    <citation type="submission" date="2017-09" db="EMBL/GenBank/DDBJ databases">
        <title>Extensive intraspecific genome diversity in a model arbuscular mycorrhizal fungus.</title>
        <authorList>
            <person name="Chen E.C."/>
            <person name="Morin E."/>
            <person name="Beaudet D."/>
            <person name="Noel J."/>
            <person name="Ndikumana S."/>
            <person name="Charron P."/>
            <person name="St-Onge C."/>
            <person name="Giorgi J."/>
            <person name="Grigoriev I.V."/>
            <person name="Roux C."/>
            <person name="Martin F.M."/>
            <person name="Corradi N."/>
        </authorList>
    </citation>
    <scope>NUCLEOTIDE SEQUENCE [LARGE SCALE GENOMIC DNA]</scope>
    <source>
        <strain evidence="2 3">A5</strain>
    </source>
</reference>
<dbReference type="PANTHER" id="PTHR14187:SF5">
    <property type="entry name" value="HEAT SHOCK 70 KDA PROTEIN 12A"/>
    <property type="match status" value="1"/>
</dbReference>
<evidence type="ECO:0000313" key="1">
    <source>
        <dbReference type="EMBL" id="CAB5381292.1"/>
    </source>
</evidence>
<evidence type="ECO:0000313" key="3">
    <source>
        <dbReference type="Proteomes" id="UP000232722"/>
    </source>
</evidence>
<evidence type="ECO:0000313" key="2">
    <source>
        <dbReference type="EMBL" id="PKC12215.1"/>
    </source>
</evidence>
<comment type="caution">
    <text evidence="2">The sequence shown here is derived from an EMBL/GenBank/DDBJ whole genome shotgun (WGS) entry which is preliminary data.</text>
</comment>
<organism evidence="2 3">
    <name type="scientific">Rhizophagus irregularis</name>
    <dbReference type="NCBI Taxonomy" id="588596"/>
    <lineage>
        <taxon>Eukaryota</taxon>
        <taxon>Fungi</taxon>
        <taxon>Fungi incertae sedis</taxon>
        <taxon>Mucoromycota</taxon>
        <taxon>Glomeromycotina</taxon>
        <taxon>Glomeromycetes</taxon>
        <taxon>Glomerales</taxon>
        <taxon>Glomeraceae</taxon>
        <taxon>Rhizophagus</taxon>
    </lineage>
</organism>
<protein>
    <recommendedName>
        <fullName evidence="4">Actin-like ATPase domain-containing protein</fullName>
    </recommendedName>
</protein>
<proteinExistence type="predicted"/>